<organism evidence="2 3">
    <name type="scientific">Trypanosoma vivax (strain Y486)</name>
    <dbReference type="NCBI Taxonomy" id="1055687"/>
    <lineage>
        <taxon>Eukaryota</taxon>
        <taxon>Discoba</taxon>
        <taxon>Euglenozoa</taxon>
        <taxon>Kinetoplastea</taxon>
        <taxon>Metakinetoplastina</taxon>
        <taxon>Trypanosomatida</taxon>
        <taxon>Trypanosomatidae</taxon>
        <taxon>Trypanosoma</taxon>
        <taxon>Duttonella</taxon>
    </lineage>
</organism>
<feature type="compositionally biased region" description="Basic and acidic residues" evidence="1">
    <location>
        <begin position="71"/>
        <end position="82"/>
    </location>
</feature>
<dbReference type="Proteomes" id="UP000009027">
    <property type="component" value="Unassembled WGS sequence"/>
</dbReference>
<feature type="compositionally biased region" description="Polar residues" evidence="1">
    <location>
        <begin position="85"/>
        <end position="97"/>
    </location>
</feature>
<protein>
    <submittedName>
        <fullName evidence="2">Uncharacterized protein</fullName>
    </submittedName>
</protein>
<feature type="compositionally biased region" description="Basic residues" evidence="1">
    <location>
        <begin position="319"/>
        <end position="331"/>
    </location>
</feature>
<feature type="compositionally biased region" description="Basic residues" evidence="1">
    <location>
        <begin position="188"/>
        <end position="211"/>
    </location>
</feature>
<keyword evidence="3" id="KW-1185">Reference proteome</keyword>
<evidence type="ECO:0000313" key="2">
    <source>
        <dbReference type="EMBL" id="CCD18955.1"/>
    </source>
</evidence>
<feature type="compositionally biased region" description="Basic residues" evidence="1">
    <location>
        <begin position="358"/>
        <end position="376"/>
    </location>
</feature>
<accession>F9WN41</accession>
<dbReference type="AlphaFoldDB" id="F9WN41"/>
<dbReference type="EMBL" id="CAEX01002255">
    <property type="protein sequence ID" value="CCD18955.1"/>
    <property type="molecule type" value="Genomic_DNA"/>
</dbReference>
<evidence type="ECO:0000313" key="3">
    <source>
        <dbReference type="Proteomes" id="UP000009027"/>
    </source>
</evidence>
<sequence length="404" mass="46346">MGAPRKRNVHTEKKKQRQQHLARQKKTKKTKTQRGGKEEKHDAPAAWVPVDRKKRSSKADREGTNDQQAETTDKRDGRERCHARSATNSATHTSGATQKDKGAATKHKRQSKQTPKNKAKAHTGAWQNTQHRPKDMRKRNTPASKVAEDKGPQEPHAQIEASRQTRRQLSRTQRGGAKPQDAGTWRARQVRHARRAHKATQRNTTRRRGHRKVGDKEKGNNTGTASQKTEKKRPARQKDSTQHAMSTHSKRQRKGHKARQRTRRTAHSGTRSAKRTTHATGKGTGQESTRNATRDTVRLRPRKVKRQTHRTQTTQPSTPRKKTGNKAHKTNRRTDKEVAMRKNTGNTHREKRETTRGQTKRRTRQRTAQKTKRHAVRAQEIGIKIDVQSKGRKERKRSLAKTTR</sequence>
<dbReference type="VEuPathDB" id="TriTrypDB:TvY486_0016690"/>
<proteinExistence type="predicted"/>
<reference evidence="2 3" key="1">
    <citation type="journal article" date="2012" name="Proc. Natl. Acad. Sci. U.S.A.">
        <title>Antigenic diversity is generated by distinct evolutionary mechanisms in African trypanosome species.</title>
        <authorList>
            <person name="Jackson A.P."/>
            <person name="Berry A."/>
            <person name="Aslett M."/>
            <person name="Allison H.C."/>
            <person name="Burton P."/>
            <person name="Vavrova-Anderson J."/>
            <person name="Brown R."/>
            <person name="Browne H."/>
            <person name="Corton N."/>
            <person name="Hauser H."/>
            <person name="Gamble J."/>
            <person name="Gilderthorp R."/>
            <person name="Marcello L."/>
            <person name="McQuillan J."/>
            <person name="Otto T.D."/>
            <person name="Quail M.A."/>
            <person name="Sanders M.J."/>
            <person name="van Tonder A."/>
            <person name="Ginger M.L."/>
            <person name="Field M.C."/>
            <person name="Barry J.D."/>
            <person name="Hertz-Fowler C."/>
            <person name="Berriman M."/>
        </authorList>
    </citation>
    <scope>NUCLEOTIDE SEQUENCE</scope>
    <source>
        <strain evidence="2 3">Y486</strain>
    </source>
</reference>
<feature type="region of interest" description="Disordered" evidence="1">
    <location>
        <begin position="1"/>
        <end position="404"/>
    </location>
</feature>
<feature type="compositionally biased region" description="Basic residues" evidence="1">
    <location>
        <begin position="299"/>
        <end position="309"/>
    </location>
</feature>
<feature type="compositionally biased region" description="Basic residues" evidence="1">
    <location>
        <begin position="1"/>
        <end position="34"/>
    </location>
</feature>
<feature type="compositionally biased region" description="Basic residues" evidence="1">
    <location>
        <begin position="104"/>
        <end position="121"/>
    </location>
</feature>
<feature type="compositionally biased region" description="Basic residues" evidence="1">
    <location>
        <begin position="248"/>
        <end position="277"/>
    </location>
</feature>
<evidence type="ECO:0000256" key="1">
    <source>
        <dbReference type="SAM" id="MobiDB-lite"/>
    </source>
</evidence>
<gene>
    <name evidence="2" type="ORF">TvY486_0016690</name>
</gene>
<feature type="compositionally biased region" description="Basic residues" evidence="1">
    <location>
        <begin position="390"/>
        <end position="404"/>
    </location>
</feature>
<name>F9WN41_TRYVY</name>